<dbReference type="Proteomes" id="UP000055702">
    <property type="component" value="Unassembled WGS sequence"/>
</dbReference>
<dbReference type="RefSeq" id="WP_011636442.1">
    <property type="nucleotide sequence ID" value="NZ_JBBMQR010000013.1"/>
</dbReference>
<dbReference type="GeneID" id="41836327"/>
<protein>
    <submittedName>
        <fullName evidence="2">Uncharacterized protein</fullName>
    </submittedName>
</protein>
<feature type="transmembrane region" description="Helical" evidence="1">
    <location>
        <begin position="43"/>
        <end position="61"/>
    </location>
</feature>
<dbReference type="AlphaFoldDB" id="A0A106BYS5"/>
<name>A0A106BYS5_SHEFR</name>
<feature type="transmembrane region" description="Helical" evidence="1">
    <location>
        <begin position="73"/>
        <end position="92"/>
    </location>
</feature>
<accession>A0A106BYS5</accession>
<proteinExistence type="predicted"/>
<keyword evidence="1" id="KW-0472">Membrane</keyword>
<dbReference type="OMA" id="WLIATYT"/>
<dbReference type="EMBL" id="LRDC01000029">
    <property type="protein sequence ID" value="KVX01094.1"/>
    <property type="molecule type" value="Genomic_DNA"/>
</dbReference>
<keyword evidence="1" id="KW-0812">Transmembrane</keyword>
<evidence type="ECO:0000256" key="1">
    <source>
        <dbReference type="SAM" id="Phobius"/>
    </source>
</evidence>
<sequence length="111" mass="13119">MGLPRWNFSDNTERKIRIVTLTIVMVILVYEKLYGVSTTQYPAMYLCVFSLIATFMTNAVQRRYFTYVMEYAQVFRIVAILMTCAFFAIWLLTTFERFTEPVTPSHLIYNL</sequence>
<keyword evidence="1" id="KW-1133">Transmembrane helix</keyword>
<organism evidence="2">
    <name type="scientific">Shewanella frigidimarina</name>
    <dbReference type="NCBI Taxonomy" id="56812"/>
    <lineage>
        <taxon>Bacteria</taxon>
        <taxon>Pseudomonadati</taxon>
        <taxon>Pseudomonadota</taxon>
        <taxon>Gammaproteobacteria</taxon>
        <taxon>Alteromonadales</taxon>
        <taxon>Shewanellaceae</taxon>
        <taxon>Shewanella</taxon>
    </lineage>
</organism>
<gene>
    <name evidence="2" type="ORF">AWJ07_06470</name>
</gene>
<evidence type="ECO:0000313" key="3">
    <source>
        <dbReference type="Proteomes" id="UP000055702"/>
    </source>
</evidence>
<comment type="caution">
    <text evidence="2">The sequence shown here is derived from an EMBL/GenBank/DDBJ whole genome shotgun (WGS) entry which is preliminary data.</text>
</comment>
<reference evidence="2 3" key="1">
    <citation type="submission" date="2016-01" db="EMBL/GenBank/DDBJ databases">
        <title>Draft genome of the antarctic isolate Shewanella frigidimarina Ag06-30.</title>
        <authorList>
            <person name="Parmeciano Di Noto G."/>
            <person name="Vazquez S."/>
            <person name="Mac Cormack W."/>
            <person name="Iriarte A."/>
            <person name="Quiroga C."/>
        </authorList>
    </citation>
    <scope>NUCLEOTIDE SEQUENCE [LARGE SCALE GENOMIC DNA]</scope>
    <source>
        <strain evidence="2 3">Ag06-30</strain>
    </source>
</reference>
<evidence type="ECO:0000313" key="2">
    <source>
        <dbReference type="EMBL" id="KVX01094.1"/>
    </source>
</evidence>